<evidence type="ECO:0000313" key="7">
    <source>
        <dbReference type="Proteomes" id="UP001151760"/>
    </source>
</evidence>
<keyword evidence="1" id="KW-0479">Metal-binding</keyword>
<evidence type="ECO:0000256" key="3">
    <source>
        <dbReference type="SAM" id="MobiDB-lite"/>
    </source>
</evidence>
<dbReference type="EMBL" id="BQNB010009323">
    <property type="protein sequence ID" value="GJS61893.1"/>
    <property type="molecule type" value="Genomic_DNA"/>
</dbReference>
<dbReference type="InterPro" id="IPR025724">
    <property type="entry name" value="GAG-pre-integrase_dom"/>
</dbReference>
<evidence type="ECO:0000259" key="5">
    <source>
        <dbReference type="PROSITE" id="PS50994"/>
    </source>
</evidence>
<comment type="caution">
    <text evidence="6">The sequence shown here is derived from an EMBL/GenBank/DDBJ whole genome shotgun (WGS) entry which is preliminary data.</text>
</comment>
<feature type="domain" description="Integrase catalytic" evidence="5">
    <location>
        <begin position="1162"/>
        <end position="1328"/>
    </location>
</feature>
<keyword evidence="7" id="KW-1185">Reference proteome</keyword>
<dbReference type="Pfam" id="PF14223">
    <property type="entry name" value="Retrotran_gag_2"/>
    <property type="match status" value="1"/>
</dbReference>
<evidence type="ECO:0000313" key="6">
    <source>
        <dbReference type="EMBL" id="GJS61893.1"/>
    </source>
</evidence>
<dbReference type="InterPro" id="IPR057670">
    <property type="entry name" value="SH3_retrovirus"/>
</dbReference>
<keyword evidence="1" id="KW-0863">Zinc-finger</keyword>
<name>A0ABQ4XA62_9ASTR</name>
<feature type="region of interest" description="Disordered" evidence="3">
    <location>
        <begin position="829"/>
        <end position="852"/>
    </location>
</feature>
<feature type="compositionally biased region" description="Polar residues" evidence="3">
    <location>
        <begin position="605"/>
        <end position="617"/>
    </location>
</feature>
<organism evidence="6 7">
    <name type="scientific">Tanacetum coccineum</name>
    <dbReference type="NCBI Taxonomy" id="301880"/>
    <lineage>
        <taxon>Eukaryota</taxon>
        <taxon>Viridiplantae</taxon>
        <taxon>Streptophyta</taxon>
        <taxon>Embryophyta</taxon>
        <taxon>Tracheophyta</taxon>
        <taxon>Spermatophyta</taxon>
        <taxon>Magnoliopsida</taxon>
        <taxon>eudicotyledons</taxon>
        <taxon>Gunneridae</taxon>
        <taxon>Pentapetalae</taxon>
        <taxon>asterids</taxon>
        <taxon>campanulids</taxon>
        <taxon>Asterales</taxon>
        <taxon>Asteraceae</taxon>
        <taxon>Asteroideae</taxon>
        <taxon>Anthemideae</taxon>
        <taxon>Anthemidinae</taxon>
        <taxon>Tanacetum</taxon>
    </lineage>
</organism>
<feature type="compositionally biased region" description="Polar residues" evidence="3">
    <location>
        <begin position="837"/>
        <end position="852"/>
    </location>
</feature>
<dbReference type="InterPro" id="IPR005162">
    <property type="entry name" value="Retrotrans_gag_dom"/>
</dbReference>
<dbReference type="PANTHER" id="PTHR42648">
    <property type="entry name" value="TRANSPOSASE, PUTATIVE-RELATED"/>
    <property type="match status" value="1"/>
</dbReference>
<dbReference type="SMART" id="SM00343">
    <property type="entry name" value="ZnF_C2HC"/>
    <property type="match status" value="2"/>
</dbReference>
<dbReference type="Pfam" id="PF00665">
    <property type="entry name" value="rve"/>
    <property type="match status" value="1"/>
</dbReference>
<dbReference type="InterPro" id="IPR001584">
    <property type="entry name" value="Integrase_cat-core"/>
</dbReference>
<protein>
    <submittedName>
        <fullName evidence="6">Ribonuclease H-like domain-containing protein</fullName>
    </submittedName>
</protein>
<dbReference type="PROSITE" id="PS50994">
    <property type="entry name" value="INTEGRASE"/>
    <property type="match status" value="1"/>
</dbReference>
<feature type="region of interest" description="Disordered" evidence="3">
    <location>
        <begin position="591"/>
        <end position="617"/>
    </location>
</feature>
<dbReference type="Pfam" id="PF03732">
    <property type="entry name" value="Retrotrans_gag"/>
    <property type="match status" value="1"/>
</dbReference>
<feature type="coiled-coil region" evidence="2">
    <location>
        <begin position="684"/>
        <end position="730"/>
    </location>
</feature>
<feature type="coiled-coil region" evidence="2">
    <location>
        <begin position="224"/>
        <end position="251"/>
    </location>
</feature>
<gene>
    <name evidence="6" type="ORF">Tco_0656677</name>
</gene>
<dbReference type="Pfam" id="PF25597">
    <property type="entry name" value="SH3_retrovirus"/>
    <property type="match status" value="1"/>
</dbReference>
<dbReference type="InterPro" id="IPR036875">
    <property type="entry name" value="Znf_CCHC_sf"/>
</dbReference>
<keyword evidence="1" id="KW-0862">Zinc</keyword>
<evidence type="ECO:0000259" key="4">
    <source>
        <dbReference type="PROSITE" id="PS50158"/>
    </source>
</evidence>
<sequence length="1488" mass="169069">MESTRQQFMGKPLKGTMAGVGINTLTMEQYLALLRENQAPGVVKPEIRGNVNFEIKSQFMRELREDTFPGNKNEDAHDHVDRVFNIVRLFNILGVSQDAVLLRVFQFTLTGAAKRWVDKLTLGTVNTWDLLKKAFIQRYCPPSKTTKRLEEIHNFKQESDESLYQAWEWVEHYEPPIADSQGPIPKMKPTQDLTAIQTVADHSQKWHDGTSSRNIISISNTNGLAAIVSKLDNLGHDIKKLKENIHAIQVRCQICERPHLDKECPLNEEVKQMEEVNYGEFGHLAPFNRSNRAEFRVGPPGYYTRTDNQTPSGKKIPKFVETINKYMKGAAKKQEEQDEWMKTFCQNTENSVTPPKMCRSGNINTDEYLLKFHNVVDAKSLWEAIKSRFGGNVESKKMQKNVLKHQFENFSIASIESLDKAYDRFQKLISQLEVHGAPISKEDINQKFLRSLPSSWNQIALIMRNKPDIDDIDIDDLYNNLRVYEDELKRSLGSNSASQNLAFLSFENTGSTNEVSTASGDFGVSTVGGINQVPSTPCAHDVAMLTIRVKKFIQRTGRNMDFKEKRPISLDKSKIECYNCHRKGHFARECRSGRNQGRRSYGDNGRSNAPTTESSSHALVAQDGLGGYDWSNDFEVEPVNYALMAISSSSSSSSSDSEIALESLESRIIRHEKNELAWGEKYEFQNYELKCREIKINNLNLELEKVVKERDELKDKIAKWEESSKNLDEILNSQMSARDKTGLGYSTQLNELSSNHETDSENSLSIFDVRSSDEEITPENDRFSKNGYKVVPPPITGNFLTLRANILFAGLDEYAIRNKIIESQTTKLNTKTSETTGQTNDAGESANESVVSNPKINRDSVIIEDWNLDDEEEGYEMQTVRPETQTVKTRDDKMVKLLRNKELILRKPSVSTARPVYAAKPIYPRMDNVRPRGSCLPIKRTRAVVNMGKGKLDTDLKKSRWVWRPKGNYLDHVSKDSGSFMLKKGNPEILLQDHAVVDSGCSSHMTSNKAYLSDYEDFNGGFVTFRNELKFNLFSVSQMCDKKNSVLFTESECLILSPSFKLLDESQVVLRAPKKDDVYSLDLKNIVPFGGITCLYANATADESKLWHRRLGHVNFKNINKLVKGHLVRGLPSKVFVNDHTCVACKKGKQHKASCKAKLERIIRKPLELLHMDLFGPVSVESINKKRYCLVVTDDFSRFSWVFFLATKDETSEILCNLIIGLENQLSHNVKIIRCDNGTEFKNHAMNEFCAKKGIKREFSVARTPQQNGVAERKNRTLIEAARTMLADSLLPIPFWAEAVNTACYVLNRVLVTKPQNKTPYELLIGKSPSISFMRPFGCPLTILNTLDSLGKFDGKSNEGYLLGYSTSSKAFRVYNKRTKRVEENLHINFLEDQPNVTGTGPNWMFNLDFLTNSMNYIPVSVENQVNVDADKDVRPQKMLLNNESEQDLQDKLEKMVTQELAAKAMDDVSRQAFEEEKRRIASQKKAA</sequence>
<dbReference type="PROSITE" id="PS50158">
    <property type="entry name" value="ZF_CCHC"/>
    <property type="match status" value="1"/>
</dbReference>
<accession>A0ABQ4XA62</accession>
<dbReference type="Proteomes" id="UP001151760">
    <property type="component" value="Unassembled WGS sequence"/>
</dbReference>
<evidence type="ECO:0000256" key="1">
    <source>
        <dbReference type="PROSITE-ProRule" id="PRU00047"/>
    </source>
</evidence>
<dbReference type="InterPro" id="IPR036397">
    <property type="entry name" value="RNaseH_sf"/>
</dbReference>
<dbReference type="Gene3D" id="4.10.60.10">
    <property type="entry name" value="Zinc finger, CCHC-type"/>
    <property type="match status" value="1"/>
</dbReference>
<reference evidence="6" key="2">
    <citation type="submission" date="2022-01" db="EMBL/GenBank/DDBJ databases">
        <authorList>
            <person name="Yamashiro T."/>
            <person name="Shiraishi A."/>
            <person name="Satake H."/>
            <person name="Nakayama K."/>
        </authorList>
    </citation>
    <scope>NUCLEOTIDE SEQUENCE</scope>
</reference>
<dbReference type="InterPro" id="IPR001878">
    <property type="entry name" value="Znf_CCHC"/>
</dbReference>
<keyword evidence="2" id="KW-0175">Coiled coil</keyword>
<feature type="domain" description="CCHC-type" evidence="4">
    <location>
        <begin position="577"/>
        <end position="592"/>
    </location>
</feature>
<evidence type="ECO:0000256" key="2">
    <source>
        <dbReference type="SAM" id="Coils"/>
    </source>
</evidence>
<dbReference type="Gene3D" id="3.30.420.10">
    <property type="entry name" value="Ribonuclease H-like superfamily/Ribonuclease H"/>
    <property type="match status" value="1"/>
</dbReference>
<dbReference type="Pfam" id="PF13976">
    <property type="entry name" value="gag_pre-integrs"/>
    <property type="match status" value="1"/>
</dbReference>
<dbReference type="InterPro" id="IPR012337">
    <property type="entry name" value="RNaseH-like_sf"/>
</dbReference>
<dbReference type="InterPro" id="IPR039537">
    <property type="entry name" value="Retrotran_Ty1/copia-like"/>
</dbReference>
<reference evidence="6" key="1">
    <citation type="journal article" date="2022" name="Int. J. Mol. Sci.">
        <title>Draft Genome of Tanacetum Coccineum: Genomic Comparison of Closely Related Tanacetum-Family Plants.</title>
        <authorList>
            <person name="Yamashiro T."/>
            <person name="Shiraishi A."/>
            <person name="Nakayama K."/>
            <person name="Satake H."/>
        </authorList>
    </citation>
    <scope>NUCLEOTIDE SEQUENCE</scope>
</reference>
<dbReference type="SUPFAM" id="SSF57756">
    <property type="entry name" value="Retrovirus zinc finger-like domains"/>
    <property type="match status" value="1"/>
</dbReference>
<dbReference type="PANTHER" id="PTHR42648:SF32">
    <property type="entry name" value="RIBONUCLEASE H-LIKE DOMAIN, GAG-PRE-INTEGRASE DOMAIN PROTEIN-RELATED"/>
    <property type="match status" value="1"/>
</dbReference>
<proteinExistence type="predicted"/>
<dbReference type="SUPFAM" id="SSF53098">
    <property type="entry name" value="Ribonuclease H-like"/>
    <property type="match status" value="1"/>
</dbReference>